<accession>A0A2W5FKA9</accession>
<comment type="caution">
    <text evidence="7">The sequence shown here is derived from an EMBL/GenBank/DDBJ whole genome shotgun (WGS) entry which is preliminary data.</text>
</comment>
<keyword evidence="3 7" id="KW-0808">Transferase</keyword>
<organism evidence="7 8">
    <name type="scientific">Micavibrio aeruginosavorus</name>
    <dbReference type="NCBI Taxonomy" id="349221"/>
    <lineage>
        <taxon>Bacteria</taxon>
        <taxon>Pseudomonadati</taxon>
        <taxon>Bdellovibrionota</taxon>
        <taxon>Bdellovibrionia</taxon>
        <taxon>Bdellovibrionales</taxon>
        <taxon>Pseudobdellovibrionaceae</taxon>
        <taxon>Micavibrio</taxon>
    </lineage>
</organism>
<keyword evidence="4" id="KW-0443">Lipid metabolism</keyword>
<dbReference type="GO" id="GO:0003841">
    <property type="term" value="F:1-acylglycerol-3-phosphate O-acyltransferase activity"/>
    <property type="evidence" value="ECO:0007669"/>
    <property type="project" value="TreeGrafter"/>
</dbReference>
<proteinExistence type="predicted"/>
<dbReference type="SMART" id="SM00563">
    <property type="entry name" value="PlsC"/>
    <property type="match status" value="1"/>
</dbReference>
<dbReference type="EMBL" id="QFOT01000069">
    <property type="protein sequence ID" value="PZP55443.1"/>
    <property type="molecule type" value="Genomic_DNA"/>
</dbReference>
<dbReference type="AlphaFoldDB" id="A0A2W5FKA9"/>
<evidence type="ECO:0000256" key="5">
    <source>
        <dbReference type="ARBA" id="ARBA00023315"/>
    </source>
</evidence>
<keyword evidence="5 7" id="KW-0012">Acyltransferase</keyword>
<evidence type="ECO:0000256" key="2">
    <source>
        <dbReference type="ARBA" id="ARBA00022516"/>
    </source>
</evidence>
<gene>
    <name evidence="7" type="ORF">DI586_06875</name>
</gene>
<evidence type="ECO:0000256" key="1">
    <source>
        <dbReference type="ARBA" id="ARBA00005189"/>
    </source>
</evidence>
<dbReference type="InterPro" id="IPR002123">
    <property type="entry name" value="Plipid/glycerol_acylTrfase"/>
</dbReference>
<dbReference type="GO" id="GO:0006654">
    <property type="term" value="P:phosphatidic acid biosynthetic process"/>
    <property type="evidence" value="ECO:0007669"/>
    <property type="project" value="TreeGrafter"/>
</dbReference>
<comment type="pathway">
    <text evidence="1">Lipid metabolism.</text>
</comment>
<reference evidence="7 8" key="1">
    <citation type="submission" date="2017-08" db="EMBL/GenBank/DDBJ databases">
        <title>Infants hospitalized years apart are colonized by the same room-sourced microbial strains.</title>
        <authorList>
            <person name="Brooks B."/>
            <person name="Olm M.R."/>
            <person name="Firek B.A."/>
            <person name="Baker R."/>
            <person name="Thomas B.C."/>
            <person name="Morowitz M.J."/>
            <person name="Banfield J.F."/>
        </authorList>
    </citation>
    <scope>NUCLEOTIDE SEQUENCE [LARGE SCALE GENOMIC DNA]</scope>
    <source>
        <strain evidence="7">S2_006_000_R2_64</strain>
    </source>
</reference>
<dbReference type="SUPFAM" id="SSF69593">
    <property type="entry name" value="Glycerol-3-phosphate (1)-acyltransferase"/>
    <property type="match status" value="1"/>
</dbReference>
<evidence type="ECO:0000256" key="3">
    <source>
        <dbReference type="ARBA" id="ARBA00022679"/>
    </source>
</evidence>
<protein>
    <submittedName>
        <fullName evidence="7">1-acyl-sn-glycerol-3-phosphate acyltransferase</fullName>
    </submittedName>
</protein>
<name>A0A2W5FKA9_9BACT</name>
<evidence type="ECO:0000313" key="8">
    <source>
        <dbReference type="Proteomes" id="UP000249739"/>
    </source>
</evidence>
<feature type="domain" description="Phospholipid/glycerol acyltransferase" evidence="6">
    <location>
        <begin position="67"/>
        <end position="181"/>
    </location>
</feature>
<evidence type="ECO:0000313" key="7">
    <source>
        <dbReference type="EMBL" id="PZP55443.1"/>
    </source>
</evidence>
<sequence length="260" mass="29089">MRKLMALLKFAAMALVSIATIPFQALILLFAKGKASYFIPQFWHKMISCILGLETEFIGKPVAETQVFFVGNHLSHFDIFILGSRIRASFVAKDDLAKWPVIGFLCRLQQTAFISRSSGQASKARNNIRSMLDRGKNIILFPEGTSTRGETVLDFKSSLFSLPLEYAEKGVVIQPFTIKLIEVDGVPAQCTDLRDLYSWDRDNPIDMGPHIWNFAQTKGAKLQIIFHDPVMVQTGEDRKSLSQRLQEIVASPLVQSPAAV</sequence>
<evidence type="ECO:0000256" key="4">
    <source>
        <dbReference type="ARBA" id="ARBA00023098"/>
    </source>
</evidence>
<dbReference type="PANTHER" id="PTHR10434:SF64">
    <property type="entry name" value="1-ACYL-SN-GLYCEROL-3-PHOSPHATE ACYLTRANSFERASE-RELATED"/>
    <property type="match status" value="1"/>
</dbReference>
<dbReference type="CDD" id="cd07989">
    <property type="entry name" value="LPLAT_AGPAT-like"/>
    <property type="match status" value="1"/>
</dbReference>
<keyword evidence="2" id="KW-0444">Lipid biosynthesis</keyword>
<dbReference type="Pfam" id="PF01553">
    <property type="entry name" value="Acyltransferase"/>
    <property type="match status" value="1"/>
</dbReference>
<evidence type="ECO:0000259" key="6">
    <source>
        <dbReference type="SMART" id="SM00563"/>
    </source>
</evidence>
<dbReference type="PANTHER" id="PTHR10434">
    <property type="entry name" value="1-ACYL-SN-GLYCEROL-3-PHOSPHATE ACYLTRANSFERASE"/>
    <property type="match status" value="1"/>
</dbReference>
<dbReference type="Proteomes" id="UP000249739">
    <property type="component" value="Unassembled WGS sequence"/>
</dbReference>